<evidence type="ECO:0000313" key="4">
    <source>
        <dbReference type="Proteomes" id="UP000519004"/>
    </source>
</evidence>
<dbReference type="PANTHER" id="PTHR36445:SF1">
    <property type="entry name" value="GTP CYCLOHYDROLASE MPTA"/>
    <property type="match status" value="1"/>
</dbReference>
<reference evidence="3 4" key="1">
    <citation type="submission" date="2020-08" db="EMBL/GenBank/DDBJ databases">
        <title>Genomic Encyclopedia of Type Strains, Phase IV (KMG-IV): sequencing the most valuable type-strain genomes for metagenomic binning, comparative biology and taxonomic classification.</title>
        <authorList>
            <person name="Goeker M."/>
        </authorList>
    </citation>
    <scope>NUCLEOTIDE SEQUENCE [LARGE SCALE GENOMIC DNA]</scope>
    <source>
        <strain evidence="3 4">DSM 25897</strain>
    </source>
</reference>
<dbReference type="UniPathway" id="UPA00848">
    <property type="reaction ID" value="UER00151"/>
</dbReference>
<name>A0A7W7Y1A6_9GAMM</name>
<protein>
    <recommendedName>
        <fullName evidence="2">GTP cyclohydrolase FolE2</fullName>
        <ecNumber evidence="2">3.5.4.16</ecNumber>
    </recommendedName>
</protein>
<comment type="function">
    <text evidence="2">Converts GTP to 7,8-dihydroneopterin triphosphate.</text>
</comment>
<gene>
    <name evidence="2" type="primary">folE2</name>
    <name evidence="3" type="ORF">HNQ58_002202</name>
</gene>
<dbReference type="AlphaFoldDB" id="A0A7W7Y1A6"/>
<comment type="similarity">
    <text evidence="2">Belongs to the GTP cyclohydrolase IV family.</text>
</comment>
<comment type="catalytic activity">
    <reaction evidence="2">
        <text>GTP + H2O = 7,8-dihydroneopterin 3'-triphosphate + formate + H(+)</text>
        <dbReference type="Rhea" id="RHEA:17473"/>
        <dbReference type="ChEBI" id="CHEBI:15377"/>
        <dbReference type="ChEBI" id="CHEBI:15378"/>
        <dbReference type="ChEBI" id="CHEBI:15740"/>
        <dbReference type="ChEBI" id="CHEBI:37565"/>
        <dbReference type="ChEBI" id="CHEBI:58462"/>
        <dbReference type="EC" id="3.5.4.16"/>
    </reaction>
</comment>
<evidence type="ECO:0000256" key="2">
    <source>
        <dbReference type="HAMAP-Rule" id="MF_01527"/>
    </source>
</evidence>
<keyword evidence="1 2" id="KW-0378">Hydrolase</keyword>
<keyword evidence="4" id="KW-1185">Reference proteome</keyword>
<accession>A0A7W7Y1A6</accession>
<comment type="pathway">
    <text evidence="2">Cofactor biosynthesis; 7,8-dihydroneopterin triphosphate biosynthesis; 7,8-dihydroneopterin triphosphate from GTP: step 1/1.</text>
</comment>
<dbReference type="InterPro" id="IPR022838">
    <property type="entry name" value="GTP_cyclohydrolase_FolE2"/>
</dbReference>
<sequence>MAPFQPDNTARVMPDIASEARPVVAGQLDWVGMGEIEVPISLAGTDGRVVTSGARVNAFVNLKCPEVRGIHMSRLYLHVDKALSSEPLSPCGVRRLLKDFLESHADLSDRAMVQVRFDYMVRRPALMSDNSGWKSYPVTVTGVMDHGQFTLELAFDVAYSSTCPCSAALARQLIQERFQQDFAKTSPLDYDAVLAWLGSEQGICATPHSQRSSAEVRVRLVPSFRDFPIVDLIDRIEGALKTPVQTAVKREDEQAFARLNGQNLMFCEDAARRMQAALDQDERVTDFWVRASHYESLHPHNAVAVATKGVPGGYSAGLEGVAHLRG</sequence>
<dbReference type="EC" id="3.5.4.16" evidence="2"/>
<dbReference type="EMBL" id="JACHHX010000017">
    <property type="protein sequence ID" value="MBB5016289.1"/>
    <property type="molecule type" value="Genomic_DNA"/>
</dbReference>
<evidence type="ECO:0000256" key="1">
    <source>
        <dbReference type="ARBA" id="ARBA00022801"/>
    </source>
</evidence>
<dbReference type="GO" id="GO:0003934">
    <property type="term" value="F:GTP cyclohydrolase I activity"/>
    <property type="evidence" value="ECO:0007669"/>
    <property type="project" value="UniProtKB-UniRule"/>
</dbReference>
<dbReference type="InterPro" id="IPR003801">
    <property type="entry name" value="GTP_cyclohydrolase_FolE2/MptA"/>
</dbReference>
<comment type="caution">
    <text evidence="3">The sequence shown here is derived from an EMBL/GenBank/DDBJ whole genome shotgun (WGS) entry which is preliminary data.</text>
</comment>
<dbReference type="Gene3D" id="3.10.270.10">
    <property type="entry name" value="Urate Oxidase"/>
    <property type="match status" value="1"/>
</dbReference>
<dbReference type="Proteomes" id="UP000519004">
    <property type="component" value="Unassembled WGS sequence"/>
</dbReference>
<dbReference type="PANTHER" id="PTHR36445">
    <property type="entry name" value="GTP CYCLOHYDROLASE MPTA"/>
    <property type="match status" value="1"/>
</dbReference>
<feature type="site" description="May be catalytically important" evidence="2">
    <location>
        <position position="163"/>
    </location>
</feature>
<organism evidence="3 4">
    <name type="scientific">Rehaibacterium terrae</name>
    <dbReference type="NCBI Taxonomy" id="1341696"/>
    <lineage>
        <taxon>Bacteria</taxon>
        <taxon>Pseudomonadati</taxon>
        <taxon>Pseudomonadota</taxon>
        <taxon>Gammaproteobacteria</taxon>
        <taxon>Lysobacterales</taxon>
        <taxon>Lysobacteraceae</taxon>
        <taxon>Rehaibacterium</taxon>
    </lineage>
</organism>
<dbReference type="NCBIfam" id="NF010200">
    <property type="entry name" value="PRK13674.1-1"/>
    <property type="match status" value="1"/>
</dbReference>
<proteinExistence type="inferred from homology"/>
<evidence type="ECO:0000313" key="3">
    <source>
        <dbReference type="EMBL" id="MBB5016289.1"/>
    </source>
</evidence>
<dbReference type="Pfam" id="PF02649">
    <property type="entry name" value="GCHY-1"/>
    <property type="match status" value="1"/>
</dbReference>
<dbReference type="HAMAP" id="MF_01527_B">
    <property type="entry name" value="GTP_cyclohydrol_B"/>
    <property type="match status" value="1"/>
</dbReference>
<dbReference type="GO" id="GO:0046654">
    <property type="term" value="P:tetrahydrofolate biosynthetic process"/>
    <property type="evidence" value="ECO:0007669"/>
    <property type="project" value="UniProtKB-UniRule"/>
</dbReference>